<dbReference type="AlphaFoldDB" id="A0A226ETK2"/>
<dbReference type="Proteomes" id="UP000198287">
    <property type="component" value="Unassembled WGS sequence"/>
</dbReference>
<evidence type="ECO:0000256" key="1">
    <source>
        <dbReference type="SAM" id="SignalP"/>
    </source>
</evidence>
<protein>
    <submittedName>
        <fullName evidence="2">Uncharacterized protein</fullName>
    </submittedName>
</protein>
<organism evidence="2 3">
    <name type="scientific">Folsomia candida</name>
    <name type="common">Springtail</name>
    <dbReference type="NCBI Taxonomy" id="158441"/>
    <lineage>
        <taxon>Eukaryota</taxon>
        <taxon>Metazoa</taxon>
        <taxon>Ecdysozoa</taxon>
        <taxon>Arthropoda</taxon>
        <taxon>Hexapoda</taxon>
        <taxon>Collembola</taxon>
        <taxon>Entomobryomorpha</taxon>
        <taxon>Isotomoidea</taxon>
        <taxon>Isotomidae</taxon>
        <taxon>Proisotominae</taxon>
        <taxon>Folsomia</taxon>
    </lineage>
</organism>
<evidence type="ECO:0000313" key="3">
    <source>
        <dbReference type="Proteomes" id="UP000198287"/>
    </source>
</evidence>
<proteinExistence type="predicted"/>
<comment type="caution">
    <text evidence="2">The sequence shown here is derived from an EMBL/GenBank/DDBJ whole genome shotgun (WGS) entry which is preliminary data.</text>
</comment>
<feature type="chain" id="PRO_5013166736" evidence="1">
    <location>
        <begin position="21"/>
        <end position="335"/>
    </location>
</feature>
<sequence>MWKFLKIFWTLCFVGGEVYAQGKTWTLPFPSEAYSEGECISPQVVDIDVNWIIQQKTFYIPIASQFALHRYAETLLSRPASDQELNSMCLTVESSQSGAALNLTVVGFEFREFRQSCTPGAGPGRINCFATGSSAGVNPTKTRATEDFVVAWDARSYMIIVRCVDGFFRDFSVFSTRPTVSHDVYSSVLNVTRHLGFDERRIQTMTYDNCLRTTGGLSTSSNFNDRTGPFTNYVLAAPFANVRTAVVQPVVRVQHQAGPPQSVPLVQRPAHGVSHDHNPQGHGHVYEEVHGNQGQGLVQGHVQQQQFPFGPGGGFPGGPPGYSPFDNGYGPGQFI</sequence>
<evidence type="ECO:0000313" key="2">
    <source>
        <dbReference type="EMBL" id="OXA60560.1"/>
    </source>
</evidence>
<name>A0A226ETK2_FOLCA</name>
<keyword evidence="1" id="KW-0732">Signal</keyword>
<accession>A0A226ETK2</accession>
<reference evidence="2 3" key="1">
    <citation type="submission" date="2015-12" db="EMBL/GenBank/DDBJ databases">
        <title>The genome of Folsomia candida.</title>
        <authorList>
            <person name="Faddeeva A."/>
            <person name="Derks M.F."/>
            <person name="Anvar Y."/>
            <person name="Smit S."/>
            <person name="Van Straalen N."/>
            <person name="Roelofs D."/>
        </authorList>
    </citation>
    <scope>NUCLEOTIDE SEQUENCE [LARGE SCALE GENOMIC DNA]</scope>
    <source>
        <strain evidence="2 3">VU population</strain>
        <tissue evidence="2">Whole body</tissue>
    </source>
</reference>
<keyword evidence="3" id="KW-1185">Reference proteome</keyword>
<gene>
    <name evidence="2" type="ORF">Fcan01_05143</name>
</gene>
<dbReference type="EMBL" id="LNIX01000002">
    <property type="protein sequence ID" value="OXA60560.1"/>
    <property type="molecule type" value="Genomic_DNA"/>
</dbReference>
<feature type="signal peptide" evidence="1">
    <location>
        <begin position="1"/>
        <end position="20"/>
    </location>
</feature>
<dbReference type="InterPro" id="IPR012674">
    <property type="entry name" value="Calycin"/>
</dbReference>
<dbReference type="SUPFAM" id="SSF50814">
    <property type="entry name" value="Lipocalins"/>
    <property type="match status" value="1"/>
</dbReference>